<gene>
    <name evidence="3" type="ORF">HWH42_09400</name>
</gene>
<dbReference type="Proteomes" id="UP000571857">
    <property type="component" value="Unassembled WGS sequence"/>
</dbReference>
<keyword evidence="2" id="KW-1133">Transmembrane helix</keyword>
<dbReference type="RefSeq" id="WP_138372324.1">
    <property type="nucleotide sequence ID" value="NZ_CAJSZC010000008.1"/>
</dbReference>
<feature type="region of interest" description="Disordered" evidence="1">
    <location>
        <begin position="40"/>
        <end position="85"/>
    </location>
</feature>
<keyword evidence="2" id="KW-0812">Transmembrane</keyword>
<evidence type="ECO:0000256" key="2">
    <source>
        <dbReference type="SAM" id="Phobius"/>
    </source>
</evidence>
<dbReference type="AlphaFoldDB" id="A0ABD4HNX4"/>
<feature type="compositionally biased region" description="Polar residues" evidence="1">
    <location>
        <begin position="40"/>
        <end position="54"/>
    </location>
</feature>
<comment type="caution">
    <text evidence="3">The sequence shown here is derived from an EMBL/GenBank/DDBJ whole genome shotgun (WGS) entry which is preliminary data.</text>
</comment>
<sequence length="230" mass="26038">MQDKRKMKLLIGACFFLFFVIAGLLIFVGSRFMTGEGQFTGSVDQSQTQTISEYHSQDSTEESNLTTDSSESQTSGTQSASESEKGTEASVELLRNFFSVFYTWDLDAESVTKRQELLKGLMSEDLYEQRSIEADSEILKELITTYQKTKEINTSNSTQLLSSRYLSSQIYQDTTDANLYRVTVRFEQKAPYQDEAFINEATYNVRYLGDQVTTLTEENGQARSDSNASK</sequence>
<keyword evidence="2" id="KW-0472">Membrane</keyword>
<evidence type="ECO:0000313" key="3">
    <source>
        <dbReference type="EMBL" id="MBA0972793.1"/>
    </source>
</evidence>
<evidence type="ECO:0000256" key="1">
    <source>
        <dbReference type="SAM" id="MobiDB-lite"/>
    </source>
</evidence>
<reference evidence="3 4" key="1">
    <citation type="submission" date="2020-06" db="EMBL/GenBank/DDBJ databases">
        <title>Crossreactivity between MHC class I-restricted antigens from cancer cells and an enterococcal bacteriophage.</title>
        <authorList>
            <person name="Fluckiger A."/>
            <person name="Daillere R."/>
            <person name="Sassi M."/>
            <person name="Cattoir V."/>
            <person name="Kroemer G."/>
            <person name="Zitvogel L."/>
        </authorList>
    </citation>
    <scope>NUCLEOTIDE SEQUENCE [LARGE SCALE GENOMIC DNA]</scope>
    <source>
        <strain evidence="3 4">EG4</strain>
    </source>
</reference>
<evidence type="ECO:0000313" key="4">
    <source>
        <dbReference type="Proteomes" id="UP000571857"/>
    </source>
</evidence>
<organism evidence="3 4">
    <name type="scientific">Enterococcus gallinarum</name>
    <dbReference type="NCBI Taxonomy" id="1353"/>
    <lineage>
        <taxon>Bacteria</taxon>
        <taxon>Bacillati</taxon>
        <taxon>Bacillota</taxon>
        <taxon>Bacilli</taxon>
        <taxon>Lactobacillales</taxon>
        <taxon>Enterococcaceae</taxon>
        <taxon>Enterococcus</taxon>
    </lineage>
</organism>
<feature type="transmembrane region" description="Helical" evidence="2">
    <location>
        <begin position="9"/>
        <end position="29"/>
    </location>
</feature>
<name>A0ABD4HNX4_ENTGA</name>
<protein>
    <submittedName>
        <fullName evidence="3">Uncharacterized protein</fullName>
    </submittedName>
</protein>
<proteinExistence type="predicted"/>
<dbReference type="EMBL" id="JABXJK010000048">
    <property type="protein sequence ID" value="MBA0972793.1"/>
    <property type="molecule type" value="Genomic_DNA"/>
</dbReference>
<feature type="compositionally biased region" description="Polar residues" evidence="1">
    <location>
        <begin position="62"/>
        <end position="81"/>
    </location>
</feature>
<accession>A0ABD4HNX4</accession>